<name>A0A1J8PSG0_9AGAM</name>
<keyword evidence="3" id="KW-0540">Nuclease</keyword>
<evidence type="ECO:0000256" key="1">
    <source>
        <dbReference type="ARBA" id="ARBA00004123"/>
    </source>
</evidence>
<feature type="active site" description="Nucleophile" evidence="9">
    <location>
        <position position="253"/>
    </location>
</feature>
<dbReference type="SUPFAM" id="SSF56024">
    <property type="entry name" value="Phospholipase D/nuclease"/>
    <property type="match status" value="2"/>
</dbReference>
<dbReference type="CDD" id="cd09122">
    <property type="entry name" value="PLDc_Tdp1_1"/>
    <property type="match status" value="1"/>
</dbReference>
<dbReference type="SMART" id="SM00498">
    <property type="entry name" value="FH2"/>
    <property type="match status" value="1"/>
</dbReference>
<dbReference type="InterPro" id="IPR015425">
    <property type="entry name" value="FH2_Formin"/>
</dbReference>
<feature type="binding site" evidence="10">
    <location>
        <position position="520"/>
    </location>
    <ligand>
        <name>substrate</name>
    </ligand>
</feature>
<dbReference type="PANTHER" id="PTHR12415">
    <property type="entry name" value="TYROSYL-DNA PHOSPHODIESTERASE 1"/>
    <property type="match status" value="1"/>
</dbReference>
<dbReference type="Gene3D" id="3.30.870.10">
    <property type="entry name" value="Endonuclease Chain A"/>
    <property type="match status" value="2"/>
</dbReference>
<dbReference type="InterPro" id="IPR010347">
    <property type="entry name" value="Tdp1"/>
</dbReference>
<dbReference type="OrthoDB" id="47785at2759"/>
<evidence type="ECO:0000256" key="3">
    <source>
        <dbReference type="ARBA" id="ARBA00022722"/>
    </source>
</evidence>
<dbReference type="Gene3D" id="1.20.58.2220">
    <property type="entry name" value="Formin, FH2 domain"/>
    <property type="match status" value="1"/>
</dbReference>
<comment type="subcellular location">
    <subcellularLocation>
        <location evidence="1">Nucleus</location>
    </subcellularLocation>
</comment>
<feature type="region of interest" description="Disordered" evidence="11">
    <location>
        <begin position="12"/>
        <end position="149"/>
    </location>
</feature>
<organism evidence="13 14">
    <name type="scientific">Rhizopogon vesiculosus</name>
    <dbReference type="NCBI Taxonomy" id="180088"/>
    <lineage>
        <taxon>Eukaryota</taxon>
        <taxon>Fungi</taxon>
        <taxon>Dikarya</taxon>
        <taxon>Basidiomycota</taxon>
        <taxon>Agaricomycotina</taxon>
        <taxon>Agaricomycetes</taxon>
        <taxon>Agaricomycetidae</taxon>
        <taxon>Boletales</taxon>
        <taxon>Suillineae</taxon>
        <taxon>Rhizopogonaceae</taxon>
        <taxon>Rhizopogon</taxon>
    </lineage>
</organism>
<dbReference type="SUPFAM" id="SSF101447">
    <property type="entry name" value="Formin homology 2 domain (FH2 domain)"/>
    <property type="match status" value="1"/>
</dbReference>
<evidence type="ECO:0000256" key="10">
    <source>
        <dbReference type="PIRSR" id="PIRSR610347-2"/>
    </source>
</evidence>
<evidence type="ECO:0000259" key="12">
    <source>
        <dbReference type="PROSITE" id="PS51231"/>
    </source>
</evidence>
<dbReference type="AlphaFoldDB" id="A0A1J8PSG0"/>
<dbReference type="InterPro" id="IPR042201">
    <property type="entry name" value="FH2_Formin_sf"/>
</dbReference>
<dbReference type="GO" id="GO:0017005">
    <property type="term" value="F:3'-tyrosyl-DNA phosphodiesterase activity"/>
    <property type="evidence" value="ECO:0007669"/>
    <property type="project" value="TreeGrafter"/>
</dbReference>
<accession>A0A1J8PSG0</accession>
<protein>
    <recommendedName>
        <fullName evidence="12">DAD domain-containing protein</fullName>
    </recommendedName>
</protein>
<keyword evidence="8" id="KW-0539">Nucleus</keyword>
<feature type="active site" description="Proton donor/acceptor" evidence="9">
    <location>
        <position position="518"/>
    </location>
</feature>
<reference evidence="13 14" key="1">
    <citation type="submission" date="2016-03" db="EMBL/GenBank/DDBJ databases">
        <title>Comparative genomics of the ectomycorrhizal sister species Rhizopogon vinicolor and Rhizopogon vesiculosus (Basidiomycota: Boletales) reveals a divergence of the mating type B locus.</title>
        <authorList>
            <person name="Mujic A.B."/>
            <person name="Kuo A."/>
            <person name="Tritt A."/>
            <person name="Lipzen A."/>
            <person name="Chen C."/>
            <person name="Johnson J."/>
            <person name="Sharma A."/>
            <person name="Barry K."/>
            <person name="Grigoriev I.V."/>
            <person name="Spatafora J.W."/>
        </authorList>
    </citation>
    <scope>NUCLEOTIDE SEQUENCE [LARGE SCALE GENOMIC DNA]</scope>
    <source>
        <strain evidence="13 14">AM-OR11-056</strain>
    </source>
</reference>
<dbReference type="Pfam" id="PF02809">
    <property type="entry name" value="UIM"/>
    <property type="match status" value="2"/>
</dbReference>
<evidence type="ECO:0000256" key="7">
    <source>
        <dbReference type="ARBA" id="ARBA00023204"/>
    </source>
</evidence>
<dbReference type="PROSITE" id="PS51231">
    <property type="entry name" value="DAD"/>
    <property type="match status" value="1"/>
</dbReference>
<comment type="caution">
    <text evidence="13">The sequence shown here is derived from an EMBL/GenBank/DDBJ whole genome shotgun (WGS) entry which is preliminary data.</text>
</comment>
<feature type="compositionally biased region" description="Polar residues" evidence="11">
    <location>
        <begin position="53"/>
        <end position="75"/>
    </location>
</feature>
<feature type="region of interest" description="Disordered" evidence="11">
    <location>
        <begin position="879"/>
        <end position="912"/>
    </location>
</feature>
<dbReference type="GO" id="GO:0003690">
    <property type="term" value="F:double-stranded DNA binding"/>
    <property type="evidence" value="ECO:0007669"/>
    <property type="project" value="TreeGrafter"/>
</dbReference>
<dbReference type="Proteomes" id="UP000183567">
    <property type="component" value="Unassembled WGS sequence"/>
</dbReference>
<dbReference type="GO" id="GO:0006281">
    <property type="term" value="P:DNA repair"/>
    <property type="evidence" value="ECO:0007669"/>
    <property type="project" value="UniProtKB-KW"/>
</dbReference>
<feature type="binding site" evidence="10">
    <location>
        <position position="255"/>
    </location>
    <ligand>
        <name>substrate</name>
    </ligand>
</feature>
<dbReference type="Pfam" id="PF06087">
    <property type="entry name" value="Tyr-DNA_phospho"/>
    <property type="match status" value="1"/>
</dbReference>
<dbReference type="EMBL" id="LVVM01004910">
    <property type="protein sequence ID" value="OJA11821.1"/>
    <property type="molecule type" value="Genomic_DNA"/>
</dbReference>
<evidence type="ECO:0000256" key="5">
    <source>
        <dbReference type="ARBA" id="ARBA00022801"/>
    </source>
</evidence>
<keyword evidence="14" id="KW-1185">Reference proteome</keyword>
<dbReference type="GO" id="GO:0003697">
    <property type="term" value="F:single-stranded DNA binding"/>
    <property type="evidence" value="ECO:0007669"/>
    <property type="project" value="TreeGrafter"/>
</dbReference>
<dbReference type="InterPro" id="IPR003903">
    <property type="entry name" value="UIM_dom"/>
</dbReference>
<evidence type="ECO:0000256" key="9">
    <source>
        <dbReference type="PIRSR" id="PIRSR610347-1"/>
    </source>
</evidence>
<dbReference type="PROSITE" id="PS50330">
    <property type="entry name" value="UIM"/>
    <property type="match status" value="1"/>
</dbReference>
<feature type="compositionally biased region" description="Basic and acidic residues" evidence="11">
    <location>
        <begin position="83"/>
        <end position="104"/>
    </location>
</feature>
<feature type="domain" description="DAD" evidence="12">
    <location>
        <begin position="864"/>
        <end position="896"/>
    </location>
</feature>
<sequence length="942" mass="105608">MDQDLERAIALSLQESSASKPRAISISDSEDESEDHFQSELQRAIEASKAETSRSTIQSVQNSEPPSQSARSTPAASFLSERAQMERERLERLKRVREQEDDGGRTSTPAKRQHIFSSKVQADGRANNVASTSSSSVSSGSSASAANHPIPTSEQLFWDGELRPTANKHSVPREDGKPTFRLTEVLGPKSDISFVIISSFSTSVSWIYEFFEPSTPVIIVAQPDQSGQAAIKNILPNWVMTVPFLRGGRGCQHMKFMLVSESSDCYTALAELLVLEIFYKTGRLRVVISTANLIDYDWRDIENAVWLQDLPPRPAPIPHDPKVIDDFPSIMQNVLRAVNVRPALVNMLANDHPNLPLQTINDLRMKWDWSKVKVKLVPSIAGKHEGWPHVILTGHTRLMKAVRDMGLRTGKGKAAKDLVVECQGSSIGIYSTQWLNEFHWSARGESAEDWLDEKAKRTKLPWPPVKIVFPSLKTVHDSVLGELGGGTMFCRTSQWEGSKFPRELFCDSNSAGGRVLMHTKMIIATYRQKKSLFGTSSQSKGKERELSDSETEPESDDIEIQNDPIGWAYVGSHNFTPSAWGTLSGSGFNPVLNVVNYELGIIFPLYDEKDVERVSCFKRPARKYVGGQDRPWIDRPGPRLEGMLYKCKFDEQWLLLDDWEKQESPCCMRNTSGKFRASSSWVGNYMDGTGIEGGAFGFRVSSINKLVDTKSVNNTTLLHFLERTIHKHFLGMEEFFDELAKPAEAYRVNTQDVQKDLGELQDGLKRIRQEPNDYYTDLALGDGFSKPMSMNTTFTEVAKYFGEDEKNITSTEVFAVFKTFVASYKKCKTENQTVAEEKVAVEKRKQAMAEFRQWRNNAKDASPREEDDAVLDNLLEKLRSGDTVSHRPRRVRPKPDTRPVLPPLDTSAPLDTVDVARDMLAALQRDGIGTSISSSPTISSTR</sequence>
<evidence type="ECO:0000256" key="8">
    <source>
        <dbReference type="ARBA" id="ARBA00023242"/>
    </source>
</evidence>
<evidence type="ECO:0000256" key="11">
    <source>
        <dbReference type="SAM" id="MobiDB-lite"/>
    </source>
</evidence>
<feature type="region of interest" description="Disordered" evidence="11">
    <location>
        <begin position="534"/>
        <end position="558"/>
    </location>
</feature>
<evidence type="ECO:0000256" key="6">
    <source>
        <dbReference type="ARBA" id="ARBA00022839"/>
    </source>
</evidence>
<dbReference type="GO" id="GO:0005634">
    <property type="term" value="C:nucleus"/>
    <property type="evidence" value="ECO:0007669"/>
    <property type="project" value="UniProtKB-SubCell"/>
</dbReference>
<gene>
    <name evidence="13" type="ORF">AZE42_07788</name>
</gene>
<evidence type="ECO:0000313" key="14">
    <source>
        <dbReference type="Proteomes" id="UP000183567"/>
    </source>
</evidence>
<dbReference type="STRING" id="180088.A0A1J8PSG0"/>
<proteinExistence type="inferred from homology"/>
<keyword evidence="5" id="KW-0378">Hydrolase</keyword>
<feature type="compositionally biased region" description="Polar residues" evidence="11">
    <location>
        <begin position="105"/>
        <end position="120"/>
    </location>
</feature>
<dbReference type="PANTHER" id="PTHR12415:SF0">
    <property type="entry name" value="TYROSYL-DNA PHOSPHODIESTERASE 1"/>
    <property type="match status" value="1"/>
</dbReference>
<keyword evidence="4" id="KW-0227">DNA damage</keyword>
<keyword evidence="7" id="KW-0234">DNA repair</keyword>
<evidence type="ECO:0000256" key="4">
    <source>
        <dbReference type="ARBA" id="ARBA00022763"/>
    </source>
</evidence>
<feature type="compositionally biased region" description="Low complexity" evidence="11">
    <location>
        <begin position="126"/>
        <end position="147"/>
    </location>
</feature>
<evidence type="ECO:0000256" key="2">
    <source>
        <dbReference type="ARBA" id="ARBA00010205"/>
    </source>
</evidence>
<dbReference type="InterPro" id="IPR014767">
    <property type="entry name" value="DAD_dom"/>
</dbReference>
<comment type="similarity">
    <text evidence="2">Belongs to the tyrosyl-DNA phosphodiesterase family.</text>
</comment>
<feature type="compositionally biased region" description="Acidic residues" evidence="11">
    <location>
        <begin position="548"/>
        <end position="558"/>
    </location>
</feature>
<dbReference type="GO" id="GO:0004527">
    <property type="term" value="F:exonuclease activity"/>
    <property type="evidence" value="ECO:0007669"/>
    <property type="project" value="UniProtKB-KW"/>
</dbReference>
<evidence type="ECO:0000313" key="13">
    <source>
        <dbReference type="EMBL" id="OJA11821.1"/>
    </source>
</evidence>
<dbReference type="Pfam" id="PF02181">
    <property type="entry name" value="FH2"/>
    <property type="match status" value="1"/>
</dbReference>
<dbReference type="CDD" id="cd09123">
    <property type="entry name" value="PLDc_Tdp1_2"/>
    <property type="match status" value="1"/>
</dbReference>
<keyword evidence="6" id="KW-0269">Exonuclease</keyword>